<evidence type="ECO:0000313" key="2">
    <source>
        <dbReference type="Proteomes" id="UP001597199"/>
    </source>
</evidence>
<evidence type="ECO:0008006" key="3">
    <source>
        <dbReference type="Google" id="ProtNLM"/>
    </source>
</evidence>
<dbReference type="Proteomes" id="UP001597199">
    <property type="component" value="Unassembled WGS sequence"/>
</dbReference>
<dbReference type="RefSeq" id="WP_204119417.1">
    <property type="nucleotide sequence ID" value="NZ_BOLV01000015.1"/>
</dbReference>
<accession>A0ABW4BFT3</accession>
<keyword evidence="2" id="KW-1185">Reference proteome</keyword>
<gene>
    <name evidence="1" type="ORF">ACFQ41_04760</name>
</gene>
<name>A0ABW4BFT3_9LACO</name>
<dbReference type="EMBL" id="JBHTOA010000020">
    <property type="protein sequence ID" value="MFD1398610.1"/>
    <property type="molecule type" value="Genomic_DNA"/>
</dbReference>
<proteinExistence type="predicted"/>
<organism evidence="1 2">
    <name type="scientific">Lacticaseibacillus suilingensis</name>
    <dbReference type="NCBI Taxonomy" id="2799577"/>
    <lineage>
        <taxon>Bacteria</taxon>
        <taxon>Bacillati</taxon>
        <taxon>Bacillota</taxon>
        <taxon>Bacilli</taxon>
        <taxon>Lactobacillales</taxon>
        <taxon>Lactobacillaceae</taxon>
        <taxon>Lacticaseibacillus</taxon>
    </lineage>
</organism>
<comment type="caution">
    <text evidence="1">The sequence shown here is derived from an EMBL/GenBank/DDBJ whole genome shotgun (WGS) entry which is preliminary data.</text>
</comment>
<reference evidence="2" key="1">
    <citation type="journal article" date="2019" name="Int. J. Syst. Evol. Microbiol.">
        <title>The Global Catalogue of Microorganisms (GCM) 10K type strain sequencing project: providing services to taxonomists for standard genome sequencing and annotation.</title>
        <authorList>
            <consortium name="The Broad Institute Genomics Platform"/>
            <consortium name="The Broad Institute Genome Sequencing Center for Infectious Disease"/>
            <person name="Wu L."/>
            <person name="Ma J."/>
        </authorList>
    </citation>
    <scope>NUCLEOTIDE SEQUENCE [LARGE SCALE GENOMIC DNA]</scope>
    <source>
        <strain evidence="2">CCM 9110</strain>
    </source>
</reference>
<protein>
    <recommendedName>
        <fullName evidence="3">DUF1642 domain-containing protein</fullName>
    </recommendedName>
</protein>
<sequence length="138" mass="16158">MSNETKREVFTRVNKFARELRVYDSELMESKKEIDRDYQEDMSAYDAALPDYLPVLPKVVSDAVKFYWTTYGSEKGLTDLLFDLVEPWRISVDKVVSAIHEDLRKHYLLHSDVIARAWVLGVWRVEETGEIVKLEAED</sequence>
<evidence type="ECO:0000313" key="1">
    <source>
        <dbReference type="EMBL" id="MFD1398610.1"/>
    </source>
</evidence>